<dbReference type="GO" id="GO:0051082">
    <property type="term" value="F:unfolded protein binding"/>
    <property type="evidence" value="ECO:0007669"/>
    <property type="project" value="InterPro"/>
</dbReference>
<gene>
    <name evidence="3" type="primary">dnaJ_7</name>
    <name evidence="3" type="ORF">CM83_17190</name>
</gene>
<feature type="domain" description="Chaperone DnaJ C-terminal" evidence="2">
    <location>
        <begin position="2"/>
        <end position="74"/>
    </location>
</feature>
<dbReference type="GO" id="GO:0006457">
    <property type="term" value="P:protein folding"/>
    <property type="evidence" value="ECO:0007669"/>
    <property type="project" value="InterPro"/>
</dbReference>
<accession>A0A0A9XE32</accession>
<evidence type="ECO:0000313" key="3">
    <source>
        <dbReference type="EMBL" id="JAG17048.1"/>
    </source>
</evidence>
<dbReference type="Pfam" id="PF01556">
    <property type="entry name" value="DnaJ_C"/>
    <property type="match status" value="1"/>
</dbReference>
<dbReference type="SUPFAM" id="SSF49493">
    <property type="entry name" value="HSP40/DnaJ peptide-binding domain"/>
    <property type="match status" value="1"/>
</dbReference>
<protein>
    <submittedName>
        <fullName evidence="3">Chaperone protein DnaJ</fullName>
    </submittedName>
</protein>
<evidence type="ECO:0000256" key="1">
    <source>
        <dbReference type="SAM" id="SignalP"/>
    </source>
</evidence>
<dbReference type="InterPro" id="IPR002939">
    <property type="entry name" value="DnaJ_C"/>
</dbReference>
<feature type="chain" id="PRO_5002069909" evidence="1">
    <location>
        <begin position="25"/>
        <end position="128"/>
    </location>
</feature>
<sequence>MLPLPLSTALLGGLVTVPTLRGLAQLHIPPCVPNGHVLRISGAGIHITASLQDSHKQTEEIRGDMVYHVLILIPSADKLSGRQREALGVYDRYSNVSNMEDKKDEKEMDVFEQCAKLKQQYCHWFTNS</sequence>
<keyword evidence="1" id="KW-0732">Signal</keyword>
<dbReference type="AlphaFoldDB" id="A0A0A9XE32"/>
<reference evidence="3" key="2">
    <citation type="submission" date="2014-07" db="EMBL/GenBank/DDBJ databases">
        <authorList>
            <person name="Hull J."/>
        </authorList>
    </citation>
    <scope>NUCLEOTIDE SEQUENCE</scope>
</reference>
<proteinExistence type="predicted"/>
<reference evidence="3" key="1">
    <citation type="journal article" date="2014" name="PLoS ONE">
        <title>Transcriptome-Based Identification of ABC Transporters in the Western Tarnished Plant Bug Lygus hesperus.</title>
        <authorList>
            <person name="Hull J.J."/>
            <person name="Chaney K."/>
            <person name="Geib S.M."/>
            <person name="Fabrick J.A."/>
            <person name="Brent C.S."/>
            <person name="Walsh D."/>
            <person name="Lavine L.C."/>
        </authorList>
    </citation>
    <scope>NUCLEOTIDE SEQUENCE</scope>
</reference>
<feature type="signal peptide" evidence="1">
    <location>
        <begin position="1"/>
        <end position="24"/>
    </location>
</feature>
<dbReference type="InterPro" id="IPR008971">
    <property type="entry name" value="HSP40/DnaJ_pept-bd"/>
</dbReference>
<evidence type="ECO:0000259" key="2">
    <source>
        <dbReference type="Pfam" id="PF01556"/>
    </source>
</evidence>
<dbReference type="Gene3D" id="2.60.260.20">
    <property type="entry name" value="Urease metallochaperone UreE, N-terminal domain"/>
    <property type="match status" value="1"/>
</dbReference>
<organism evidence="3">
    <name type="scientific">Lygus hesperus</name>
    <name type="common">Western plant bug</name>
    <dbReference type="NCBI Taxonomy" id="30085"/>
    <lineage>
        <taxon>Eukaryota</taxon>
        <taxon>Metazoa</taxon>
        <taxon>Ecdysozoa</taxon>
        <taxon>Arthropoda</taxon>
        <taxon>Hexapoda</taxon>
        <taxon>Insecta</taxon>
        <taxon>Pterygota</taxon>
        <taxon>Neoptera</taxon>
        <taxon>Paraneoptera</taxon>
        <taxon>Hemiptera</taxon>
        <taxon>Heteroptera</taxon>
        <taxon>Panheteroptera</taxon>
        <taxon>Cimicomorpha</taxon>
        <taxon>Miridae</taxon>
        <taxon>Mirini</taxon>
        <taxon>Lygus</taxon>
    </lineage>
</organism>
<dbReference type="EMBL" id="GBHO01026556">
    <property type="protein sequence ID" value="JAG17048.1"/>
    <property type="molecule type" value="Transcribed_RNA"/>
</dbReference>
<name>A0A0A9XE32_LYGHE</name>